<name>A0ABD5P052_9EURY</name>
<accession>A0ABD5P052</accession>
<dbReference type="GeneID" id="71852802"/>
<comment type="caution">
    <text evidence="1">The sequence shown here is derived from an EMBL/GenBank/DDBJ whole genome shotgun (WGS) entry which is preliminary data.</text>
</comment>
<proteinExistence type="predicted"/>
<dbReference type="AlphaFoldDB" id="A0ABD5P052"/>
<gene>
    <name evidence="1" type="ORF">ACFOZ7_11430</name>
</gene>
<organism evidence="1 2">
    <name type="scientific">Natribaculum luteum</name>
    <dbReference type="NCBI Taxonomy" id="1586232"/>
    <lineage>
        <taxon>Archaea</taxon>
        <taxon>Methanobacteriati</taxon>
        <taxon>Methanobacteriota</taxon>
        <taxon>Stenosarchaea group</taxon>
        <taxon>Halobacteria</taxon>
        <taxon>Halobacteriales</taxon>
        <taxon>Natrialbaceae</taxon>
        <taxon>Natribaculum</taxon>
    </lineage>
</organism>
<evidence type="ECO:0000313" key="2">
    <source>
        <dbReference type="Proteomes" id="UP001595821"/>
    </source>
</evidence>
<dbReference type="RefSeq" id="WP_246972091.1">
    <property type="nucleotide sequence ID" value="NZ_CP095397.1"/>
</dbReference>
<protein>
    <submittedName>
        <fullName evidence="1">Uncharacterized protein</fullName>
    </submittedName>
</protein>
<dbReference type="EMBL" id="JBHSDJ010000074">
    <property type="protein sequence ID" value="MFC4247588.1"/>
    <property type="molecule type" value="Genomic_DNA"/>
</dbReference>
<sequence>MVHDAVQQVRDATRRAIEAGAKALEAAERGIDETMSALVAWCTKHSVDVDDRQEARVMLRLQGSENVKTRLNEAYRLWTAAAKDPDRFGPAQLDLGEREKGAAWRWL</sequence>
<reference evidence="1 2" key="1">
    <citation type="journal article" date="2014" name="Int. J. Syst. Evol. Microbiol.">
        <title>Complete genome sequence of Corynebacterium casei LMG S-19264T (=DSM 44701T), isolated from a smear-ripened cheese.</title>
        <authorList>
            <consortium name="US DOE Joint Genome Institute (JGI-PGF)"/>
            <person name="Walter F."/>
            <person name="Albersmeier A."/>
            <person name="Kalinowski J."/>
            <person name="Ruckert C."/>
        </authorList>
    </citation>
    <scope>NUCLEOTIDE SEQUENCE [LARGE SCALE GENOMIC DNA]</scope>
    <source>
        <strain evidence="1 2">IBRC-M 10912</strain>
    </source>
</reference>
<evidence type="ECO:0000313" key="1">
    <source>
        <dbReference type="EMBL" id="MFC4247588.1"/>
    </source>
</evidence>
<dbReference type="Proteomes" id="UP001595821">
    <property type="component" value="Unassembled WGS sequence"/>
</dbReference>